<protein>
    <submittedName>
        <fullName evidence="1">Uncharacterized protein</fullName>
    </submittedName>
</protein>
<accession>A0A1R3SZF4</accession>
<dbReference type="AlphaFoldDB" id="A0A1R3SZF4"/>
<keyword evidence="2" id="KW-1185">Reference proteome</keyword>
<dbReference type="EMBL" id="LT605205">
    <property type="protein sequence ID" value="SCD19259.1"/>
    <property type="molecule type" value="Genomic_DNA"/>
</dbReference>
<gene>
    <name evidence="1" type="ORF">PSM36_0427</name>
</gene>
<dbReference type="Proteomes" id="UP000187464">
    <property type="component" value="Chromosome I"/>
</dbReference>
<name>A0A1R3SZF4_9BACT</name>
<evidence type="ECO:0000313" key="1">
    <source>
        <dbReference type="EMBL" id="SCD19259.1"/>
    </source>
</evidence>
<proteinExistence type="predicted"/>
<organism evidence="1 2">
    <name type="scientific">Proteiniphilum saccharofermentans</name>
    <dbReference type="NCBI Taxonomy" id="1642647"/>
    <lineage>
        <taxon>Bacteria</taxon>
        <taxon>Pseudomonadati</taxon>
        <taxon>Bacteroidota</taxon>
        <taxon>Bacteroidia</taxon>
        <taxon>Bacteroidales</taxon>
        <taxon>Dysgonomonadaceae</taxon>
        <taxon>Proteiniphilum</taxon>
    </lineage>
</organism>
<reference evidence="1 2" key="1">
    <citation type="submission" date="2016-08" db="EMBL/GenBank/DDBJ databases">
        <authorList>
            <person name="Seilhamer J.J."/>
        </authorList>
    </citation>
    <scope>NUCLEOTIDE SEQUENCE [LARGE SCALE GENOMIC DNA]</scope>
    <source>
        <strain evidence="1">M3/6</strain>
    </source>
</reference>
<evidence type="ECO:0000313" key="2">
    <source>
        <dbReference type="Proteomes" id="UP000187464"/>
    </source>
</evidence>
<sequence>MTIKSLTKEEILSQIKYLEQNISNGSAAYRANRVNRLRSLRAGLRMAS</sequence>
<dbReference type="KEGG" id="psac:PSM36_0427"/>